<protein>
    <submittedName>
        <fullName evidence="7">MFS transporter</fullName>
    </submittedName>
</protein>
<feature type="transmembrane region" description="Helical" evidence="5">
    <location>
        <begin position="339"/>
        <end position="360"/>
    </location>
</feature>
<feature type="transmembrane region" description="Helical" evidence="5">
    <location>
        <begin position="274"/>
        <end position="299"/>
    </location>
</feature>
<evidence type="ECO:0000256" key="5">
    <source>
        <dbReference type="SAM" id="Phobius"/>
    </source>
</evidence>
<dbReference type="AlphaFoldDB" id="A0A7D6ZWA9"/>
<keyword evidence="2 5" id="KW-0812">Transmembrane</keyword>
<dbReference type="GO" id="GO:0005886">
    <property type="term" value="C:plasma membrane"/>
    <property type="evidence" value="ECO:0007669"/>
    <property type="project" value="UniProtKB-SubCell"/>
</dbReference>
<dbReference type="PROSITE" id="PS50850">
    <property type="entry name" value="MFS"/>
    <property type="match status" value="1"/>
</dbReference>
<evidence type="ECO:0000259" key="6">
    <source>
        <dbReference type="PROSITE" id="PS50850"/>
    </source>
</evidence>
<keyword evidence="8" id="KW-1185">Reference proteome</keyword>
<feature type="transmembrane region" description="Helical" evidence="5">
    <location>
        <begin position="433"/>
        <end position="452"/>
    </location>
</feature>
<accession>A0A7D6ZWA9</accession>
<dbReference type="GO" id="GO:0022857">
    <property type="term" value="F:transmembrane transporter activity"/>
    <property type="evidence" value="ECO:0007669"/>
    <property type="project" value="InterPro"/>
</dbReference>
<feature type="transmembrane region" description="Helical" evidence="5">
    <location>
        <begin position="311"/>
        <end position="332"/>
    </location>
</feature>
<proteinExistence type="predicted"/>
<dbReference type="Gene3D" id="1.20.1720.10">
    <property type="entry name" value="Multidrug resistance protein D"/>
    <property type="match status" value="1"/>
</dbReference>
<organism evidence="7 8">
    <name type="scientific">Nocardia huaxiensis</name>
    <dbReference type="NCBI Taxonomy" id="2755382"/>
    <lineage>
        <taxon>Bacteria</taxon>
        <taxon>Bacillati</taxon>
        <taxon>Actinomycetota</taxon>
        <taxon>Actinomycetes</taxon>
        <taxon>Mycobacteriales</taxon>
        <taxon>Nocardiaceae</taxon>
        <taxon>Nocardia</taxon>
    </lineage>
</organism>
<dbReference type="InterPro" id="IPR020846">
    <property type="entry name" value="MFS_dom"/>
</dbReference>
<dbReference type="InterPro" id="IPR036259">
    <property type="entry name" value="MFS_trans_sf"/>
</dbReference>
<reference evidence="7 8" key="1">
    <citation type="submission" date="2020-07" db="EMBL/GenBank/DDBJ databases">
        <authorList>
            <person name="Zhuang K."/>
            <person name="Ran Y."/>
        </authorList>
    </citation>
    <scope>NUCLEOTIDE SEQUENCE [LARGE SCALE GENOMIC DNA]</scope>
    <source>
        <strain evidence="7 8">WCH-YHL-001</strain>
    </source>
</reference>
<feature type="transmembrane region" description="Helical" evidence="5">
    <location>
        <begin position="177"/>
        <end position="197"/>
    </location>
</feature>
<keyword evidence="4 5" id="KW-0472">Membrane</keyword>
<keyword evidence="3 5" id="KW-1133">Transmembrane helix</keyword>
<feature type="transmembrane region" description="Helical" evidence="5">
    <location>
        <begin position="209"/>
        <end position="227"/>
    </location>
</feature>
<dbReference type="EMBL" id="CP059399">
    <property type="protein sequence ID" value="QLY30229.1"/>
    <property type="molecule type" value="Genomic_DNA"/>
</dbReference>
<dbReference type="InterPro" id="IPR011701">
    <property type="entry name" value="MFS"/>
</dbReference>
<dbReference type="Gene3D" id="1.20.1250.20">
    <property type="entry name" value="MFS general substrate transporter like domains"/>
    <property type="match status" value="1"/>
</dbReference>
<dbReference type="KEGG" id="nhu:H0264_34600"/>
<feature type="transmembrane region" description="Helical" evidence="5">
    <location>
        <begin position="233"/>
        <end position="254"/>
    </location>
</feature>
<feature type="transmembrane region" description="Helical" evidence="5">
    <location>
        <begin position="145"/>
        <end position="165"/>
    </location>
</feature>
<dbReference type="SUPFAM" id="SSF103473">
    <property type="entry name" value="MFS general substrate transporter"/>
    <property type="match status" value="1"/>
</dbReference>
<comment type="subcellular location">
    <subcellularLocation>
        <location evidence="1">Cell membrane</location>
        <topology evidence="1">Multi-pass membrane protein</topology>
    </subcellularLocation>
</comment>
<evidence type="ECO:0000313" key="7">
    <source>
        <dbReference type="EMBL" id="QLY30229.1"/>
    </source>
</evidence>
<name>A0A7D6ZWA9_9NOCA</name>
<evidence type="ECO:0000313" key="8">
    <source>
        <dbReference type="Proteomes" id="UP000515512"/>
    </source>
</evidence>
<feature type="domain" description="Major facilitator superfamily (MFS) profile" evidence="6">
    <location>
        <begin position="18"/>
        <end position="457"/>
    </location>
</feature>
<evidence type="ECO:0000256" key="3">
    <source>
        <dbReference type="ARBA" id="ARBA00022989"/>
    </source>
</evidence>
<feature type="transmembrane region" description="Helical" evidence="5">
    <location>
        <begin position="84"/>
        <end position="103"/>
    </location>
</feature>
<evidence type="ECO:0000256" key="2">
    <source>
        <dbReference type="ARBA" id="ARBA00022692"/>
    </source>
</evidence>
<dbReference type="Proteomes" id="UP000515512">
    <property type="component" value="Chromosome"/>
</dbReference>
<gene>
    <name evidence="7" type="ORF">H0264_34600</name>
</gene>
<evidence type="ECO:0000256" key="1">
    <source>
        <dbReference type="ARBA" id="ARBA00004651"/>
    </source>
</evidence>
<evidence type="ECO:0000256" key="4">
    <source>
        <dbReference type="ARBA" id="ARBA00023136"/>
    </source>
</evidence>
<feature type="transmembrane region" description="Helical" evidence="5">
    <location>
        <begin position="366"/>
        <end position="387"/>
    </location>
</feature>
<dbReference type="RefSeq" id="WP_181581428.1">
    <property type="nucleotide sequence ID" value="NZ_CP059399.1"/>
</dbReference>
<dbReference type="PANTHER" id="PTHR42718:SF39">
    <property type="entry name" value="ACTINORHODIN TRANSPORTER-RELATED"/>
    <property type="match status" value="1"/>
</dbReference>
<sequence>MSTLMADPRAEMRARWAILAVILFAAILDLLDSTITTIAAPTIATDLGGGPALVQWLGASYALTMGVLLVVGGRLGDKFGRRRLFLIGIIGFTLASIACGLAFDPASIIVFRVLQGGFGALLIPQGFGILGAVFPRDELGKAFGVFAPALGLSAIGGPILAGFLIDANLFGLGWRSMFLINIALGGLAITLAVRLLPRDSGDRAVTVDGLGSVLLAAAMVGALYGLIDGPAHGWTARPVLSVLTGLLFFLLFGLRQRRAAAPLLEPSLLRNRGFTAGLLLGLVYYAATSGLLFVLSLYLQDVLHRNPTQTALGMTPIAAGIIVASIAAHQLLERLGRRFVLLGLTLTLAGVLSLLALVTVTDPTGWTLVPPVLLTGLGLGSCFGSIYRVTLGDIDPAESGSASGSLSAVQQLANSLGAAAVTTVYFHTTGVTAALLTVAAITALCLLPVRLLPRHAASGNH</sequence>
<feature type="transmembrane region" description="Helical" evidence="5">
    <location>
        <begin position="109"/>
        <end position="133"/>
    </location>
</feature>
<dbReference type="PANTHER" id="PTHR42718">
    <property type="entry name" value="MAJOR FACILITATOR SUPERFAMILY MULTIDRUG TRANSPORTER MFSC"/>
    <property type="match status" value="1"/>
</dbReference>
<feature type="transmembrane region" description="Helical" evidence="5">
    <location>
        <begin position="54"/>
        <end position="72"/>
    </location>
</feature>
<dbReference type="Pfam" id="PF07690">
    <property type="entry name" value="MFS_1"/>
    <property type="match status" value="1"/>
</dbReference>